<protein>
    <submittedName>
        <fullName evidence="3">RHS repeat-associated protein</fullName>
    </submittedName>
</protein>
<feature type="non-terminal residue" evidence="3">
    <location>
        <position position="1"/>
    </location>
</feature>
<dbReference type="NCBIfam" id="TIGR03696">
    <property type="entry name" value="Rhs_assc_core"/>
    <property type="match status" value="1"/>
</dbReference>
<keyword evidence="1" id="KW-0677">Repeat</keyword>
<feature type="domain" description="Teneurin-like YD-shell" evidence="2">
    <location>
        <begin position="23"/>
        <end position="151"/>
    </location>
</feature>
<organism evidence="3 4">
    <name type="scientific">Dokdonella fugitiva</name>
    <dbReference type="NCBI Taxonomy" id="328517"/>
    <lineage>
        <taxon>Bacteria</taxon>
        <taxon>Pseudomonadati</taxon>
        <taxon>Pseudomonadota</taxon>
        <taxon>Gammaproteobacteria</taxon>
        <taxon>Lysobacterales</taxon>
        <taxon>Rhodanobacteraceae</taxon>
        <taxon>Dokdonella</taxon>
    </lineage>
</organism>
<dbReference type="RefSeq" id="WP_199222828.1">
    <property type="nucleotide sequence ID" value="NZ_SLWQ01000020.1"/>
</dbReference>
<dbReference type="Pfam" id="PF25023">
    <property type="entry name" value="TEN_YD-shell"/>
    <property type="match status" value="1"/>
</dbReference>
<name>A0A4R2HRW5_9GAMM</name>
<dbReference type="Gene3D" id="2.180.10.10">
    <property type="entry name" value="RHS repeat-associated core"/>
    <property type="match status" value="1"/>
</dbReference>
<dbReference type="InterPro" id="IPR056823">
    <property type="entry name" value="TEN-like_YD-shell"/>
</dbReference>
<evidence type="ECO:0000313" key="3">
    <source>
        <dbReference type="EMBL" id="TCO33847.1"/>
    </source>
</evidence>
<proteinExistence type="predicted"/>
<dbReference type="PANTHER" id="PTHR32305:SF17">
    <property type="entry name" value="TRNA NUCLEASE WAPA"/>
    <property type="match status" value="1"/>
</dbReference>
<evidence type="ECO:0000259" key="2">
    <source>
        <dbReference type="Pfam" id="PF25023"/>
    </source>
</evidence>
<accession>A0A4R2HRW5</accession>
<dbReference type="InterPro" id="IPR050708">
    <property type="entry name" value="T6SS_VgrG/RHS"/>
</dbReference>
<dbReference type="AlphaFoldDB" id="A0A4R2HRW5"/>
<comment type="caution">
    <text evidence="3">The sequence shown here is derived from an EMBL/GenBank/DDBJ whole genome shotgun (WGS) entry which is preliminary data.</text>
</comment>
<reference evidence="3 4" key="1">
    <citation type="journal article" date="2015" name="Stand. Genomic Sci.">
        <title>Genomic Encyclopedia of Bacterial and Archaeal Type Strains, Phase III: the genomes of soil and plant-associated and newly described type strains.</title>
        <authorList>
            <person name="Whitman W.B."/>
            <person name="Woyke T."/>
            <person name="Klenk H.P."/>
            <person name="Zhou Y."/>
            <person name="Lilburn T.G."/>
            <person name="Beck B.J."/>
            <person name="De Vos P."/>
            <person name="Vandamme P."/>
            <person name="Eisen J.A."/>
            <person name="Garrity G."/>
            <person name="Hugenholtz P."/>
            <person name="Kyrpides N.C."/>
        </authorList>
    </citation>
    <scope>NUCLEOTIDE SEQUENCE [LARGE SCALE GENOMIC DNA]</scope>
    <source>
        <strain evidence="3 4">A3</strain>
    </source>
</reference>
<dbReference type="PANTHER" id="PTHR32305">
    <property type="match status" value="1"/>
</dbReference>
<dbReference type="Proteomes" id="UP000294862">
    <property type="component" value="Unassembled WGS sequence"/>
</dbReference>
<evidence type="ECO:0000256" key="1">
    <source>
        <dbReference type="ARBA" id="ARBA00022737"/>
    </source>
</evidence>
<keyword evidence="4" id="KW-1185">Reference proteome</keyword>
<evidence type="ECO:0000313" key="4">
    <source>
        <dbReference type="Proteomes" id="UP000294862"/>
    </source>
</evidence>
<dbReference type="InterPro" id="IPR022385">
    <property type="entry name" value="Rhs_assc_core"/>
</dbReference>
<dbReference type="EMBL" id="SLWQ01000020">
    <property type="protein sequence ID" value="TCO33847.1"/>
    <property type="molecule type" value="Genomic_DNA"/>
</dbReference>
<sequence length="372" mass="39607">QGGATETTHYLVDPNLAFAQVVAEYGDDGHASAVYVYGDELLLRIEPEQSNKATAYHHDGLGSVVALTDDTGIALQTYGYDAWGNRVETIGADVSPYGFAGERSDADTGLIYLRARWYDPQVGRFTSSDSASGLRTVPLSLNKYLYANANPTGAVDPFGTMTLGDVGASIDIQGILSGIARDQISSFVQDIIFGDDENTDQPSLWDAVINSMLGGQYGLANLMSSLTPSIATSGLGSLGTSGGPKHQHHTIPVYLCGRDAQPKALIPAADHYVIHGVLDRVPLAINTAGRIVSILLNRRKAKSFQPILSKWLRKSSNRAILAGALDVFYVSGGFSGLPNANVPGTTLQDVLLAEAPLFISSRRFTSLDACKK</sequence>
<gene>
    <name evidence="3" type="ORF">EV148_1204</name>
</gene>